<feature type="region of interest" description="Disordered" evidence="2">
    <location>
        <begin position="43"/>
        <end position="76"/>
    </location>
</feature>
<feature type="compositionally biased region" description="Polar residues" evidence="2">
    <location>
        <begin position="48"/>
        <end position="64"/>
    </location>
</feature>
<feature type="coiled-coil region" evidence="1">
    <location>
        <begin position="283"/>
        <end position="317"/>
    </location>
</feature>
<evidence type="ECO:0000256" key="2">
    <source>
        <dbReference type="SAM" id="MobiDB-lite"/>
    </source>
</evidence>
<name>A0AAU9JJZ1_9CILI</name>
<sequence>MEINNDNDFVQKSQKKPRSRKKSNFSVLKEKIKHYDAKVKLLEESRKSANQSRCSVKRSSSQPSPKKAHNYSMQMPKQQTEREIDFLALNSIANTDIFDSFHSIIPNMSSSHSVLKKRHLGNISLNLSKIKEKRKTDKENSSPEKVQELKEELKNIREENKILKQHIKHTKESYQDSLDAQRNHYEQELCELKQINKKLLQQIEEKKDTSENQFKCKLEIELKLQRERIYKELQSKISKKKDYLNDERVREIQKELEEKYHCEMINKEAEFEIKVKNRIDSIKSEYDRRMKATNDEINELRKRNSELEKQIKRGDSDIFNEKAGNPKNNPNKISAFPAKTNEAAENFLVLRPFLFEDN</sequence>
<feature type="region of interest" description="Disordered" evidence="2">
    <location>
        <begin position="1"/>
        <end position="27"/>
    </location>
</feature>
<dbReference type="Proteomes" id="UP001162131">
    <property type="component" value="Unassembled WGS sequence"/>
</dbReference>
<keyword evidence="4" id="KW-1185">Reference proteome</keyword>
<comment type="caution">
    <text evidence="3">The sequence shown here is derived from an EMBL/GenBank/DDBJ whole genome shotgun (WGS) entry which is preliminary data.</text>
</comment>
<accession>A0AAU9JJZ1</accession>
<gene>
    <name evidence="3" type="ORF">BSTOLATCC_MIC39735</name>
</gene>
<evidence type="ECO:0000313" key="3">
    <source>
        <dbReference type="EMBL" id="CAG9325955.1"/>
    </source>
</evidence>
<feature type="coiled-coil region" evidence="1">
    <location>
        <begin position="146"/>
        <end position="213"/>
    </location>
</feature>
<protein>
    <submittedName>
        <fullName evidence="3">Uncharacterized protein</fullName>
    </submittedName>
</protein>
<evidence type="ECO:0000313" key="4">
    <source>
        <dbReference type="Proteomes" id="UP001162131"/>
    </source>
</evidence>
<feature type="compositionally biased region" description="Basic residues" evidence="2">
    <location>
        <begin position="13"/>
        <end position="23"/>
    </location>
</feature>
<dbReference type="AlphaFoldDB" id="A0AAU9JJZ1"/>
<organism evidence="3 4">
    <name type="scientific">Blepharisma stoltei</name>
    <dbReference type="NCBI Taxonomy" id="1481888"/>
    <lineage>
        <taxon>Eukaryota</taxon>
        <taxon>Sar</taxon>
        <taxon>Alveolata</taxon>
        <taxon>Ciliophora</taxon>
        <taxon>Postciliodesmatophora</taxon>
        <taxon>Heterotrichea</taxon>
        <taxon>Heterotrichida</taxon>
        <taxon>Blepharismidae</taxon>
        <taxon>Blepharisma</taxon>
    </lineage>
</organism>
<proteinExistence type="predicted"/>
<keyword evidence="1" id="KW-0175">Coiled coil</keyword>
<dbReference type="EMBL" id="CAJZBQ010000039">
    <property type="protein sequence ID" value="CAG9325955.1"/>
    <property type="molecule type" value="Genomic_DNA"/>
</dbReference>
<feature type="compositionally biased region" description="Polar residues" evidence="2">
    <location>
        <begin position="1"/>
        <end position="10"/>
    </location>
</feature>
<reference evidence="3" key="1">
    <citation type="submission" date="2021-09" db="EMBL/GenBank/DDBJ databases">
        <authorList>
            <consortium name="AG Swart"/>
            <person name="Singh M."/>
            <person name="Singh A."/>
            <person name="Seah K."/>
            <person name="Emmerich C."/>
        </authorList>
    </citation>
    <scope>NUCLEOTIDE SEQUENCE</scope>
    <source>
        <strain evidence="3">ATCC30299</strain>
    </source>
</reference>
<evidence type="ECO:0000256" key="1">
    <source>
        <dbReference type="SAM" id="Coils"/>
    </source>
</evidence>